<name>A0A914S1G9_PAREQ</name>
<keyword evidence="1" id="KW-0479">Metal-binding</keyword>
<dbReference type="GO" id="GO:0008270">
    <property type="term" value="F:zinc ion binding"/>
    <property type="evidence" value="ECO:0007669"/>
    <property type="project" value="UniProtKB-KW"/>
</dbReference>
<keyword evidence="1" id="KW-0862">Zinc</keyword>
<keyword evidence="1" id="KW-0408">Iron</keyword>
<keyword evidence="1" id="KW-0235">DNA replication</keyword>
<feature type="domain" description="DNA polymerase epsilon ,catalytic subunit A thumb" evidence="2">
    <location>
        <begin position="3"/>
        <end position="29"/>
    </location>
</feature>
<evidence type="ECO:0000256" key="1">
    <source>
        <dbReference type="RuleBase" id="RU365029"/>
    </source>
</evidence>
<keyword evidence="1" id="KW-0863">Zinc-finger</keyword>
<evidence type="ECO:0000313" key="4">
    <source>
        <dbReference type="WBParaSite" id="PEQ_0001243801-mRNA-1"/>
    </source>
</evidence>
<dbReference type="PANTHER" id="PTHR10670:SF0">
    <property type="entry name" value="DNA POLYMERASE EPSILON CATALYTIC SUBUNIT A"/>
    <property type="match status" value="1"/>
</dbReference>
<keyword evidence="1" id="KW-0539">Nucleus</keyword>
<keyword evidence="3" id="KW-1185">Reference proteome</keyword>
<evidence type="ECO:0000259" key="2">
    <source>
        <dbReference type="Pfam" id="PF22634"/>
    </source>
</evidence>
<dbReference type="GO" id="GO:0000278">
    <property type="term" value="P:mitotic cell cycle"/>
    <property type="evidence" value="ECO:0007669"/>
    <property type="project" value="TreeGrafter"/>
</dbReference>
<dbReference type="GO" id="GO:0003887">
    <property type="term" value="F:DNA-directed DNA polymerase activity"/>
    <property type="evidence" value="ECO:0007669"/>
    <property type="project" value="UniProtKB-KW"/>
</dbReference>
<dbReference type="Pfam" id="PF22634">
    <property type="entry name" value="POL2_thumb"/>
    <property type="match status" value="1"/>
</dbReference>
<reference evidence="4" key="1">
    <citation type="submission" date="2022-11" db="UniProtKB">
        <authorList>
            <consortium name="WormBaseParasite"/>
        </authorList>
    </citation>
    <scope>IDENTIFICATION</scope>
</reference>
<keyword evidence="1" id="KW-0239">DNA-directed DNA polymerase</keyword>
<dbReference type="GO" id="GO:0003677">
    <property type="term" value="F:DNA binding"/>
    <property type="evidence" value="ECO:0007669"/>
    <property type="project" value="UniProtKB-KW"/>
</dbReference>
<dbReference type="InterPro" id="IPR055191">
    <property type="entry name" value="POL2_thumb"/>
</dbReference>
<dbReference type="InterPro" id="IPR029703">
    <property type="entry name" value="POL2"/>
</dbReference>
<dbReference type="Proteomes" id="UP000887564">
    <property type="component" value="Unplaced"/>
</dbReference>
<comment type="subcellular location">
    <subcellularLocation>
        <location evidence="1">Nucleus</location>
    </subcellularLocation>
</comment>
<accession>A0A914S1G9</accession>
<comment type="function">
    <text evidence="1">DNA polymerase II participates in chromosomal DNA replication.</text>
</comment>
<proteinExistence type="inferred from homology"/>
<evidence type="ECO:0000313" key="3">
    <source>
        <dbReference type="Proteomes" id="UP000887564"/>
    </source>
</evidence>
<comment type="similarity">
    <text evidence="1">Belongs to the DNA polymerase type-B family.</text>
</comment>
<keyword evidence="1" id="KW-0548">Nucleotidyltransferase</keyword>
<dbReference type="GO" id="GO:0006297">
    <property type="term" value="P:nucleotide-excision repair, DNA gap filling"/>
    <property type="evidence" value="ECO:0007669"/>
    <property type="project" value="TreeGrafter"/>
</dbReference>
<protein>
    <recommendedName>
        <fullName evidence="1">DNA polymerase epsilon catalytic subunit</fullName>
        <ecNumber evidence="1">2.7.7.7</ecNumber>
    </recommendedName>
</protein>
<dbReference type="WBParaSite" id="PEQ_0001243801-mRNA-1">
    <property type="protein sequence ID" value="PEQ_0001243801-mRNA-1"/>
    <property type="gene ID" value="PEQ_0001243801"/>
</dbReference>
<keyword evidence="1" id="KW-0238">DNA-binding</keyword>
<dbReference type="GO" id="GO:0045004">
    <property type="term" value="P:DNA replication proofreading"/>
    <property type="evidence" value="ECO:0007669"/>
    <property type="project" value="TreeGrafter"/>
</dbReference>
<sequence>MVKIIDWEYYIERVGGTIQKIVTIPAALQNVPNPVPRIPFPDWLEGRRRRRANDHKQPKITDMFKPVANLNEALKVFESAVEVAEGETKKGTFHAVIERIKHFAIDG</sequence>
<dbReference type="GO" id="GO:0051539">
    <property type="term" value="F:4 iron, 4 sulfur cluster binding"/>
    <property type="evidence" value="ECO:0007669"/>
    <property type="project" value="UniProtKB-KW"/>
</dbReference>
<dbReference type="GO" id="GO:0006287">
    <property type="term" value="P:base-excision repair, gap-filling"/>
    <property type="evidence" value="ECO:0007669"/>
    <property type="project" value="TreeGrafter"/>
</dbReference>
<dbReference type="PANTHER" id="PTHR10670">
    <property type="entry name" value="DNA POLYMERASE EPSILON CATALYTIC SUBUNIT A"/>
    <property type="match status" value="1"/>
</dbReference>
<keyword evidence="1" id="KW-0004">4Fe-4S</keyword>
<dbReference type="AlphaFoldDB" id="A0A914S1G9"/>
<keyword evidence="1" id="KW-0411">Iron-sulfur</keyword>
<dbReference type="GO" id="GO:0006272">
    <property type="term" value="P:leading strand elongation"/>
    <property type="evidence" value="ECO:0007669"/>
    <property type="project" value="TreeGrafter"/>
</dbReference>
<keyword evidence="1" id="KW-0808">Transferase</keyword>
<dbReference type="GO" id="GO:0008622">
    <property type="term" value="C:epsilon DNA polymerase complex"/>
    <property type="evidence" value="ECO:0007669"/>
    <property type="project" value="InterPro"/>
</dbReference>
<comment type="catalytic activity">
    <reaction evidence="1">
        <text>DNA(n) + a 2'-deoxyribonucleoside 5'-triphosphate = DNA(n+1) + diphosphate</text>
        <dbReference type="Rhea" id="RHEA:22508"/>
        <dbReference type="Rhea" id="RHEA-COMP:17339"/>
        <dbReference type="Rhea" id="RHEA-COMP:17340"/>
        <dbReference type="ChEBI" id="CHEBI:33019"/>
        <dbReference type="ChEBI" id="CHEBI:61560"/>
        <dbReference type="ChEBI" id="CHEBI:173112"/>
        <dbReference type="EC" id="2.7.7.7"/>
    </reaction>
</comment>
<comment type="cofactor">
    <cofactor evidence="1">
        <name>[4Fe-4S] cluster</name>
        <dbReference type="ChEBI" id="CHEBI:49883"/>
    </cofactor>
</comment>
<dbReference type="EC" id="2.7.7.7" evidence="1"/>
<dbReference type="GO" id="GO:0008310">
    <property type="term" value="F:single-stranded DNA 3'-5' DNA exonuclease activity"/>
    <property type="evidence" value="ECO:0007669"/>
    <property type="project" value="TreeGrafter"/>
</dbReference>
<organism evidence="3 4">
    <name type="scientific">Parascaris equorum</name>
    <name type="common">Equine roundworm</name>
    <dbReference type="NCBI Taxonomy" id="6256"/>
    <lineage>
        <taxon>Eukaryota</taxon>
        <taxon>Metazoa</taxon>
        <taxon>Ecdysozoa</taxon>
        <taxon>Nematoda</taxon>
        <taxon>Chromadorea</taxon>
        <taxon>Rhabditida</taxon>
        <taxon>Spirurina</taxon>
        <taxon>Ascaridomorpha</taxon>
        <taxon>Ascaridoidea</taxon>
        <taxon>Ascarididae</taxon>
        <taxon>Parascaris</taxon>
    </lineage>
</organism>